<dbReference type="GO" id="GO:0004930">
    <property type="term" value="F:G protein-coupled receptor activity"/>
    <property type="evidence" value="ECO:0007669"/>
    <property type="project" value="UniProtKB-KW"/>
</dbReference>
<feature type="transmembrane region" description="Helical" evidence="10">
    <location>
        <begin position="94"/>
        <end position="116"/>
    </location>
</feature>
<feature type="transmembrane region" description="Helical" evidence="10">
    <location>
        <begin position="22"/>
        <end position="41"/>
    </location>
</feature>
<evidence type="ECO:0000256" key="4">
    <source>
        <dbReference type="ARBA" id="ARBA00022989"/>
    </source>
</evidence>
<keyword evidence="4 10" id="KW-1133">Transmembrane helix</keyword>
<dbReference type="OrthoDB" id="5959154at2759"/>
<feature type="transmembrane region" description="Helical" evidence="10">
    <location>
        <begin position="184"/>
        <end position="205"/>
    </location>
</feature>
<dbReference type="PROSITE" id="PS50262">
    <property type="entry name" value="G_PROTEIN_RECEP_F1_2"/>
    <property type="match status" value="1"/>
</dbReference>
<keyword evidence="6 10" id="KW-0472">Membrane</keyword>
<reference evidence="12" key="1">
    <citation type="submission" date="2021-03" db="EMBL/GenBank/DDBJ databases">
        <authorList>
            <person name="Bekaert M."/>
        </authorList>
    </citation>
    <scope>NUCLEOTIDE SEQUENCE</scope>
</reference>
<dbReference type="Proteomes" id="UP000683360">
    <property type="component" value="Unassembled WGS sequence"/>
</dbReference>
<keyword evidence="2" id="KW-1003">Cell membrane</keyword>
<keyword evidence="8" id="KW-0325">Glycoprotein</keyword>
<evidence type="ECO:0000256" key="7">
    <source>
        <dbReference type="ARBA" id="ARBA00023170"/>
    </source>
</evidence>
<dbReference type="SUPFAM" id="SSF81321">
    <property type="entry name" value="Family A G protein-coupled receptor-like"/>
    <property type="match status" value="1"/>
</dbReference>
<keyword evidence="13" id="KW-1185">Reference proteome</keyword>
<feature type="transmembrane region" description="Helical" evidence="10">
    <location>
        <begin position="53"/>
        <end position="74"/>
    </location>
</feature>
<evidence type="ECO:0000256" key="8">
    <source>
        <dbReference type="ARBA" id="ARBA00023180"/>
    </source>
</evidence>
<dbReference type="PANTHER" id="PTHR11866">
    <property type="entry name" value="G-PROTEIN COUPLED RECEPTOR FAMILY 1 MEMBER"/>
    <property type="match status" value="1"/>
</dbReference>
<sequence length="241" mass="27216">MNNSTVSEICDYCHVDLTKAELPVLLILTLLFNSVAIFVLFKIRKKSEKINHYLVTTITLNDLFSTLVFTVMWIGGWIKCGCMMTQALCSIFGWLSTTAVVWSAWIVIVMSVTRYLATVKPLYYRSHITKFKVQTAIYATLALTLLQLMFPFFGAAAAPYKYYEDNFICAYDFSPGSNGASHRALLGILSMEGLLASMATMYFNISIVYEASERSAFYAFLTSKKTACTEVKWMTNRITII</sequence>
<comment type="caution">
    <text evidence="12">The sequence shown here is derived from an EMBL/GenBank/DDBJ whole genome shotgun (WGS) entry which is preliminary data.</text>
</comment>
<gene>
    <name evidence="12" type="ORF">MEDL_446</name>
</gene>
<evidence type="ECO:0000256" key="3">
    <source>
        <dbReference type="ARBA" id="ARBA00022692"/>
    </source>
</evidence>
<keyword evidence="9" id="KW-0807">Transducer</keyword>
<dbReference type="InterPro" id="IPR008365">
    <property type="entry name" value="Prostanoid_rcpt"/>
</dbReference>
<dbReference type="EMBL" id="CAJPWZ010000036">
    <property type="protein sequence ID" value="CAG2184800.1"/>
    <property type="molecule type" value="Genomic_DNA"/>
</dbReference>
<keyword evidence="5" id="KW-0297">G-protein coupled receptor</keyword>
<evidence type="ECO:0000313" key="13">
    <source>
        <dbReference type="Proteomes" id="UP000683360"/>
    </source>
</evidence>
<feature type="transmembrane region" description="Helical" evidence="10">
    <location>
        <begin position="136"/>
        <end position="158"/>
    </location>
</feature>
<dbReference type="Gene3D" id="1.20.1070.10">
    <property type="entry name" value="Rhodopsin 7-helix transmembrane proteins"/>
    <property type="match status" value="1"/>
</dbReference>
<dbReference type="Pfam" id="PF00001">
    <property type="entry name" value="7tm_1"/>
    <property type="match status" value="1"/>
</dbReference>
<feature type="domain" description="G-protein coupled receptors family 1 profile" evidence="11">
    <location>
        <begin position="32"/>
        <end position="241"/>
    </location>
</feature>
<dbReference type="InterPro" id="IPR000276">
    <property type="entry name" value="GPCR_Rhodpsn"/>
</dbReference>
<accession>A0A8S3PNN4</accession>
<evidence type="ECO:0000256" key="1">
    <source>
        <dbReference type="ARBA" id="ARBA00004651"/>
    </source>
</evidence>
<evidence type="ECO:0000256" key="2">
    <source>
        <dbReference type="ARBA" id="ARBA00022475"/>
    </source>
</evidence>
<dbReference type="InterPro" id="IPR017452">
    <property type="entry name" value="GPCR_Rhodpsn_7TM"/>
</dbReference>
<evidence type="ECO:0000256" key="6">
    <source>
        <dbReference type="ARBA" id="ARBA00023136"/>
    </source>
</evidence>
<comment type="subcellular location">
    <subcellularLocation>
        <location evidence="1">Cell membrane</location>
        <topology evidence="1">Multi-pass membrane protein</topology>
    </subcellularLocation>
</comment>
<evidence type="ECO:0000256" key="5">
    <source>
        <dbReference type="ARBA" id="ARBA00023040"/>
    </source>
</evidence>
<organism evidence="12 13">
    <name type="scientific">Mytilus edulis</name>
    <name type="common">Blue mussel</name>
    <dbReference type="NCBI Taxonomy" id="6550"/>
    <lineage>
        <taxon>Eukaryota</taxon>
        <taxon>Metazoa</taxon>
        <taxon>Spiralia</taxon>
        <taxon>Lophotrochozoa</taxon>
        <taxon>Mollusca</taxon>
        <taxon>Bivalvia</taxon>
        <taxon>Autobranchia</taxon>
        <taxon>Pteriomorphia</taxon>
        <taxon>Mytilida</taxon>
        <taxon>Mytiloidea</taxon>
        <taxon>Mytilidae</taxon>
        <taxon>Mytilinae</taxon>
        <taxon>Mytilus</taxon>
    </lineage>
</organism>
<dbReference type="AlphaFoldDB" id="A0A8S3PNN4"/>
<keyword evidence="3 10" id="KW-0812">Transmembrane</keyword>
<keyword evidence="7" id="KW-0675">Receptor</keyword>
<evidence type="ECO:0000313" key="12">
    <source>
        <dbReference type="EMBL" id="CAG2184800.1"/>
    </source>
</evidence>
<evidence type="ECO:0000256" key="10">
    <source>
        <dbReference type="SAM" id="Phobius"/>
    </source>
</evidence>
<name>A0A8S3PNN4_MYTED</name>
<proteinExistence type="predicted"/>
<dbReference type="PANTHER" id="PTHR11866:SF34">
    <property type="entry name" value="G-PROTEIN COUPLED RECEPTORS FAMILY 1 PROFILE DOMAIN-CONTAINING PROTEIN"/>
    <property type="match status" value="1"/>
</dbReference>
<protein>
    <recommendedName>
        <fullName evidence="11">G-protein coupled receptors family 1 profile domain-containing protein</fullName>
    </recommendedName>
</protein>
<dbReference type="GO" id="GO:0005886">
    <property type="term" value="C:plasma membrane"/>
    <property type="evidence" value="ECO:0007669"/>
    <property type="project" value="UniProtKB-SubCell"/>
</dbReference>
<evidence type="ECO:0000256" key="9">
    <source>
        <dbReference type="ARBA" id="ARBA00023224"/>
    </source>
</evidence>
<evidence type="ECO:0000259" key="11">
    <source>
        <dbReference type="PROSITE" id="PS50262"/>
    </source>
</evidence>